<dbReference type="AlphaFoldDB" id="A0A1R1C476"/>
<protein>
    <submittedName>
        <fullName evidence="1">Uncharacterized protein</fullName>
    </submittedName>
</protein>
<dbReference type="EMBL" id="MRTJ01000001">
    <property type="protein sequence ID" value="OMF16925.1"/>
    <property type="molecule type" value="Genomic_DNA"/>
</dbReference>
<evidence type="ECO:0000313" key="2">
    <source>
        <dbReference type="Proteomes" id="UP000187134"/>
    </source>
</evidence>
<dbReference type="SUPFAM" id="SSF52540">
    <property type="entry name" value="P-loop containing nucleoside triphosphate hydrolases"/>
    <property type="match status" value="1"/>
</dbReference>
<gene>
    <name evidence="1" type="ORF">BK131_02755</name>
</gene>
<comment type="caution">
    <text evidence="1">The sequence shown here is derived from an EMBL/GenBank/DDBJ whole genome shotgun (WGS) entry which is preliminary data.</text>
</comment>
<proteinExistence type="predicted"/>
<dbReference type="InterPro" id="IPR027417">
    <property type="entry name" value="P-loop_NTPase"/>
</dbReference>
<name>A0A1R1C476_PAEAM</name>
<sequence length="524" mass="59952">MSNKFTILLLGPAGSGKSTFVAALSKTDITKYVAAKEEGGANTTKITTTYEFSSSTTEFNVADCICMEEDKKEALLSELQEMCKQENGIEKVISKVNDPSFAQVCTHITITLPCKEGIIPDNCIFDSIVVRDSRGLGDIDENSVPNFDELGITYDVNAILFFSISQIKQPVIFSKIIDQVMQFNLKTPIFSLRRYPKVTKNDQEFEEKILRNIEVSDRDLFDSIIKLGNAEKEYRLNNFVFNLPEVEQWAGVLDIDNAGYEKQVNSYTDAMKEFLSYSISMYNELYNTLVSKMQGQYQDKFINLVLNNLLSTKAFETATRIVSLPHSKPSDNYVVYRDTKALALPVMLSTKRITEQPFRSELKAAGNRYKDGVIPSYSYSCVNFRNIFHIIVNQLTKEYSLRPLFCTFIDMYLEKYTITAYTGYQNEACSQNAFKFDFFLSVRDECTKILLDNKLADNEGKWDDFTFKPKNKKYSNEEAIAVFVYSRLINKLSLDDIKPSLDDTAFAFVEKTKKTEIYKQLKRN</sequence>
<evidence type="ECO:0000313" key="1">
    <source>
        <dbReference type="EMBL" id="OMF16925.1"/>
    </source>
</evidence>
<dbReference type="RefSeq" id="WP_076330345.1">
    <property type="nucleotide sequence ID" value="NZ_MRTJ01000001.1"/>
</dbReference>
<accession>A0A1R1C476</accession>
<reference evidence="1 2" key="1">
    <citation type="submission" date="2016-11" db="EMBL/GenBank/DDBJ databases">
        <title>Paenibacillus species isolates.</title>
        <authorList>
            <person name="Beno S.M."/>
        </authorList>
    </citation>
    <scope>NUCLEOTIDE SEQUENCE [LARGE SCALE GENOMIC DNA]</scope>
    <source>
        <strain evidence="1 2">FSL H8-0246</strain>
    </source>
</reference>
<organism evidence="1 2">
    <name type="scientific">Paenibacillus amylolyticus</name>
    <dbReference type="NCBI Taxonomy" id="1451"/>
    <lineage>
        <taxon>Bacteria</taxon>
        <taxon>Bacillati</taxon>
        <taxon>Bacillota</taxon>
        <taxon>Bacilli</taxon>
        <taxon>Bacillales</taxon>
        <taxon>Paenibacillaceae</taxon>
        <taxon>Paenibacillus</taxon>
    </lineage>
</organism>
<dbReference type="Proteomes" id="UP000187134">
    <property type="component" value="Unassembled WGS sequence"/>
</dbReference>
<dbReference type="Gene3D" id="3.40.50.300">
    <property type="entry name" value="P-loop containing nucleotide triphosphate hydrolases"/>
    <property type="match status" value="1"/>
</dbReference>